<protein>
    <recommendedName>
        <fullName evidence="3">SSD domain-containing protein</fullName>
    </recommendedName>
</protein>
<evidence type="ECO:0000256" key="1">
    <source>
        <dbReference type="SAM" id="MobiDB-lite"/>
    </source>
</evidence>
<dbReference type="InterPro" id="IPR042480">
    <property type="entry name" value="DISP3"/>
</dbReference>
<keyword evidence="5" id="KW-1185">Reference proteome</keyword>
<reference evidence="4" key="1">
    <citation type="submission" date="2022-03" db="EMBL/GenBank/DDBJ databases">
        <authorList>
            <person name="Martin C."/>
        </authorList>
    </citation>
    <scope>NUCLEOTIDE SEQUENCE</scope>
</reference>
<keyword evidence="2" id="KW-0812">Transmembrane</keyword>
<proteinExistence type="predicted"/>
<accession>A0A8S4N160</accession>
<gene>
    <name evidence="4" type="ORF">OFUS_LOCUS1984</name>
</gene>
<dbReference type="PROSITE" id="PS50156">
    <property type="entry name" value="SSD"/>
    <property type="match status" value="1"/>
</dbReference>
<organism evidence="4 5">
    <name type="scientific">Owenia fusiformis</name>
    <name type="common">Polychaete worm</name>
    <dbReference type="NCBI Taxonomy" id="6347"/>
    <lineage>
        <taxon>Eukaryota</taxon>
        <taxon>Metazoa</taxon>
        <taxon>Spiralia</taxon>
        <taxon>Lophotrochozoa</taxon>
        <taxon>Annelida</taxon>
        <taxon>Polychaeta</taxon>
        <taxon>Sedentaria</taxon>
        <taxon>Canalipalpata</taxon>
        <taxon>Sabellida</taxon>
        <taxon>Oweniida</taxon>
        <taxon>Oweniidae</taxon>
        <taxon>Owenia</taxon>
    </lineage>
</organism>
<sequence>MWGQNEGYLPLSENDEPLLQMMGSQDHLDDDVVPDVLETPDATTPRPPCRTGCPEWLYTLIALGLIIIVLVSQVMLFMCTFFWVPPIPEIDLSLKSFNIPDHEVSLRNDALNLAKSDAYNAAHGRKKRDVSNAYKSLDAAGQNVQDSVEHMNKLFKHTVGKFPNLVGRNEPKTEGLLGVIGDYLHRFRRSASNCNNNGYLQLHHCWKLTLVYLAQGDESKNIFTKERLETIHNIEKTVVNHPNFTKFCYKTGRCNEDKSIDEHGNCAPLNSLLTYFYPTEVDGYLHYNGLGDNLADINSTLTFALNHESTYYFVDEGFSKKSRKSHLMRSEVHFGCPLEGYAHSHDRRAEQNQKYHDFVISYIDVLKHASTDKVQVLYGSNELYDYQVKETWINDVKLAFFSVGFILVLMYILTSFSMWLTVIGFISIIESFPFALFLYSVAFKVHSLGILNGAAAFVIVGIGVDDVFVFINTFRQADHITDLMDRIKHTIKIAGKATFFTSFTTAAAFAANVASAIPAVHQFGLFMALIVSGCWIMVMINMPCALIIWHRCFSKCEAFCFKPCRGRCQGSSGLELPPDIQQFLDAGKQQPTIASSESDSDDVPMLTLDEFDEQALLSDTDDMPLDLNWDLSIRTPLPSTSKKEGCNMIAKLQAAMYYYIATPVVKARWVIVGLYIVILGVSIGLMVQLKPATKPPQLFASSTNLQQLLDLAVNMSDKSISCDRCSGYYEENPKYVGNTDKTTVRTNPPVKPTLGPVKVQPTTVVPSTVKPSTTKGPIQTTEASSLKTTKWPWLTSSVDAKTKPQTRKPTTLMTTTTTTTTTTIRPTRHHEDRKTPKPTQAP</sequence>
<dbReference type="PANTHER" id="PTHR46687">
    <property type="entry name" value="PROTEIN DISPATCHED HOMOLOG 3"/>
    <property type="match status" value="1"/>
</dbReference>
<dbReference type="InterPro" id="IPR053958">
    <property type="entry name" value="HMGCR/SNAP/NPC1-like_SSD"/>
</dbReference>
<feature type="compositionally biased region" description="Polar residues" evidence="1">
    <location>
        <begin position="776"/>
        <end position="787"/>
    </location>
</feature>
<dbReference type="SUPFAM" id="SSF82866">
    <property type="entry name" value="Multidrug efflux transporter AcrB transmembrane domain"/>
    <property type="match status" value="1"/>
</dbReference>
<dbReference type="Pfam" id="PF12349">
    <property type="entry name" value="Sterol-sensing"/>
    <property type="match status" value="1"/>
</dbReference>
<evidence type="ECO:0000313" key="4">
    <source>
        <dbReference type="EMBL" id="CAH1774549.1"/>
    </source>
</evidence>
<dbReference type="Gene3D" id="1.20.1640.10">
    <property type="entry name" value="Multidrug efflux transporter AcrB transmembrane domain"/>
    <property type="match status" value="1"/>
</dbReference>
<evidence type="ECO:0000256" key="2">
    <source>
        <dbReference type="SAM" id="Phobius"/>
    </source>
</evidence>
<feature type="region of interest" description="Disordered" evidence="1">
    <location>
        <begin position="801"/>
        <end position="842"/>
    </location>
</feature>
<feature type="region of interest" description="Disordered" evidence="1">
    <location>
        <begin position="739"/>
        <end position="787"/>
    </location>
</feature>
<dbReference type="Proteomes" id="UP000749559">
    <property type="component" value="Unassembled WGS sequence"/>
</dbReference>
<feature type="domain" description="SSD" evidence="3">
    <location>
        <begin position="419"/>
        <end position="548"/>
    </location>
</feature>
<keyword evidence="2" id="KW-0472">Membrane</keyword>
<feature type="compositionally biased region" description="Low complexity" evidence="1">
    <location>
        <begin position="756"/>
        <end position="775"/>
    </location>
</feature>
<keyword evidence="2" id="KW-1133">Transmembrane helix</keyword>
<feature type="transmembrane region" description="Helical" evidence="2">
    <location>
        <begin position="523"/>
        <end position="549"/>
    </location>
</feature>
<feature type="transmembrane region" description="Helical" evidence="2">
    <location>
        <begin position="669"/>
        <end position="689"/>
    </location>
</feature>
<feature type="transmembrane region" description="Helical" evidence="2">
    <location>
        <begin position="56"/>
        <end position="84"/>
    </location>
</feature>
<evidence type="ECO:0000259" key="3">
    <source>
        <dbReference type="PROSITE" id="PS50156"/>
    </source>
</evidence>
<dbReference type="AlphaFoldDB" id="A0A8S4N160"/>
<comment type="caution">
    <text evidence="4">The sequence shown here is derived from an EMBL/GenBank/DDBJ whole genome shotgun (WGS) entry which is preliminary data.</text>
</comment>
<feature type="compositionally biased region" description="Low complexity" evidence="1">
    <location>
        <begin position="807"/>
        <end position="825"/>
    </location>
</feature>
<feature type="non-terminal residue" evidence="4">
    <location>
        <position position="842"/>
    </location>
</feature>
<feature type="transmembrane region" description="Helical" evidence="2">
    <location>
        <begin position="420"/>
        <end position="442"/>
    </location>
</feature>
<name>A0A8S4N160_OWEFU</name>
<dbReference type="GO" id="GO:0005737">
    <property type="term" value="C:cytoplasm"/>
    <property type="evidence" value="ECO:0007669"/>
    <property type="project" value="TreeGrafter"/>
</dbReference>
<feature type="transmembrane region" description="Helical" evidence="2">
    <location>
        <begin position="396"/>
        <end position="413"/>
    </location>
</feature>
<evidence type="ECO:0000313" key="5">
    <source>
        <dbReference type="Proteomes" id="UP000749559"/>
    </source>
</evidence>
<dbReference type="EMBL" id="CAIIXF020000001">
    <property type="protein sequence ID" value="CAH1774549.1"/>
    <property type="molecule type" value="Genomic_DNA"/>
</dbReference>
<feature type="transmembrane region" description="Helical" evidence="2">
    <location>
        <begin position="493"/>
        <end position="517"/>
    </location>
</feature>
<dbReference type="OrthoDB" id="429851at2759"/>
<feature type="transmembrane region" description="Helical" evidence="2">
    <location>
        <begin position="448"/>
        <end position="472"/>
    </location>
</feature>
<dbReference type="InterPro" id="IPR000731">
    <property type="entry name" value="SSD"/>
</dbReference>
<dbReference type="PANTHER" id="PTHR46687:SF1">
    <property type="entry name" value="PROTEIN DISPATCHED HOMOLOG 3"/>
    <property type="match status" value="1"/>
</dbReference>